<evidence type="ECO:0000256" key="1">
    <source>
        <dbReference type="ARBA" id="ARBA00005188"/>
    </source>
</evidence>
<gene>
    <name evidence="10" type="ORF">CONCODRAFT_75848</name>
</gene>
<dbReference type="Gene3D" id="3.60.110.10">
    <property type="entry name" value="Carbon-nitrogen hydrolase"/>
    <property type="match status" value="1"/>
</dbReference>
<dbReference type="PANTHER" id="PTHR23090">
    <property type="entry name" value="NH 3 /GLUTAMINE-DEPENDENT NAD + SYNTHETASE"/>
    <property type="match status" value="1"/>
</dbReference>
<keyword evidence="3 8" id="KW-0436">Ligase</keyword>
<dbReference type="FunFam" id="3.60.110.10:FF:000003">
    <property type="entry name" value="Glutamine-dependent NAD(+) synthetase"/>
    <property type="match status" value="1"/>
</dbReference>
<dbReference type="InterPro" id="IPR003694">
    <property type="entry name" value="NAD_synthase"/>
</dbReference>
<sequence>MSLYATLATFNLNQWSLDFEGNYNRIIESIKLAKEKGAKLRTGPELEITGYSCQDHFLESDTINHSWDSVEKLIKSGLTKDILVDVGMPVLHKSCTYNCRVFIFNSKIIFIRPKQWLANDGLHRELRWFTPWARQHYIEDFPLPPNIRKATGQSVVPFGDALIRTLDTCVAIETCEELFTPQSPHITMGLDGAEIFLNGSASHHELRKLHRRVELIKEATTKTGGIYLYGNQKGCDGDQVYYDGSSMICMNGQILSQGSQFSLSDVEMTIATVDLEDVRAYRAGIISRGLQGCQSPKYPLIHIDFELTHSEPYTGGVWPRPTVPRQPKFLSPEEEIARGPACWLWDYLRRSRTSGFFLPLSGGADSCATALVVHSMCRQVVQASRAGNATVIADARRIAGLPADDLYVPEDPQEFCNRIFHTCYMGTSNSGSDTRNRAKALAQEIGSYHMDINIDTVVQAISALFALITGKTPQYKVHGGTDAENLALQNVQARLRMVIGYLLAQLLPWVRGRAGGLLVLGSSNVDEALRGYFTKYDCSSADLNPIGSIGKTNLKKFIQHYHRAYRIEFLCDVFNHYFQVL</sequence>
<evidence type="ECO:0000256" key="2">
    <source>
        <dbReference type="ARBA" id="ARBA00007145"/>
    </source>
</evidence>
<dbReference type="AlphaFoldDB" id="A0A137P3Q9"/>
<accession>A0A137P3Q9</accession>
<dbReference type="Gene3D" id="3.40.50.620">
    <property type="entry name" value="HUPs"/>
    <property type="match status" value="1"/>
</dbReference>
<comment type="pathway">
    <text evidence="1 8">Cofactor biosynthesis; NAD(+) biosynthesis; NAD(+) from deamido-NAD(+) (L-Gln route): step 1/1.</text>
</comment>
<dbReference type="CDD" id="cd07570">
    <property type="entry name" value="GAT_Gln-NAD-synth"/>
    <property type="match status" value="1"/>
</dbReference>
<evidence type="ECO:0000256" key="4">
    <source>
        <dbReference type="ARBA" id="ARBA00022741"/>
    </source>
</evidence>
<dbReference type="EMBL" id="KQ964531">
    <property type="protein sequence ID" value="KXN69524.1"/>
    <property type="molecule type" value="Genomic_DNA"/>
</dbReference>
<evidence type="ECO:0000256" key="5">
    <source>
        <dbReference type="ARBA" id="ARBA00022840"/>
    </source>
</evidence>
<dbReference type="SUPFAM" id="SSF52402">
    <property type="entry name" value="Adenine nucleotide alpha hydrolases-like"/>
    <property type="match status" value="1"/>
</dbReference>
<dbReference type="PANTHER" id="PTHR23090:SF9">
    <property type="entry name" value="GLUTAMINE-DEPENDENT NAD(+) SYNTHETASE"/>
    <property type="match status" value="1"/>
</dbReference>
<keyword evidence="6 8" id="KW-0520">NAD</keyword>
<dbReference type="GO" id="GO:0004359">
    <property type="term" value="F:glutaminase activity"/>
    <property type="evidence" value="ECO:0007669"/>
    <property type="project" value="EnsemblFungi"/>
</dbReference>
<dbReference type="Proteomes" id="UP000070444">
    <property type="component" value="Unassembled WGS sequence"/>
</dbReference>
<dbReference type="FunFam" id="3.40.50.620:FF:000036">
    <property type="entry name" value="Glutamine-dependent NAD(+) synthetase"/>
    <property type="match status" value="1"/>
</dbReference>
<protein>
    <recommendedName>
        <fullName evidence="8">Glutamine-dependent NAD(+) synthetase</fullName>
        <ecNumber evidence="8">6.3.5.1</ecNumber>
    </recommendedName>
    <alternativeName>
        <fullName evidence="8">NAD(+) synthase [glutamine-hydrolyzing]</fullName>
    </alternativeName>
</protein>
<dbReference type="InterPro" id="IPR036526">
    <property type="entry name" value="C-N_Hydrolase_sf"/>
</dbReference>
<dbReference type="Pfam" id="PF02540">
    <property type="entry name" value="NAD_synthase"/>
    <property type="match status" value="1"/>
</dbReference>
<evidence type="ECO:0000259" key="9">
    <source>
        <dbReference type="PROSITE" id="PS50263"/>
    </source>
</evidence>
<dbReference type="GO" id="GO:0003952">
    <property type="term" value="F:NAD+ synthase (glutamine-hydrolyzing) activity"/>
    <property type="evidence" value="ECO:0007669"/>
    <property type="project" value="UniProtKB-UniRule"/>
</dbReference>
<dbReference type="STRING" id="796925.A0A137P3Q9"/>
<keyword evidence="4 8" id="KW-0547">Nucleotide-binding</keyword>
<evidence type="ECO:0000256" key="7">
    <source>
        <dbReference type="ARBA" id="ARBA00052340"/>
    </source>
</evidence>
<dbReference type="PIRSF" id="PIRSF006630">
    <property type="entry name" value="NADS_GAT"/>
    <property type="match status" value="1"/>
</dbReference>
<name>A0A137P3Q9_CONC2</name>
<dbReference type="GO" id="GO:0005524">
    <property type="term" value="F:ATP binding"/>
    <property type="evidence" value="ECO:0007669"/>
    <property type="project" value="UniProtKB-UniRule"/>
</dbReference>
<comment type="catalytic activity">
    <reaction evidence="7 8">
        <text>deamido-NAD(+) + L-glutamine + ATP + H2O = L-glutamate + AMP + diphosphate + NAD(+) + H(+)</text>
        <dbReference type="Rhea" id="RHEA:24384"/>
        <dbReference type="ChEBI" id="CHEBI:15377"/>
        <dbReference type="ChEBI" id="CHEBI:15378"/>
        <dbReference type="ChEBI" id="CHEBI:29985"/>
        <dbReference type="ChEBI" id="CHEBI:30616"/>
        <dbReference type="ChEBI" id="CHEBI:33019"/>
        <dbReference type="ChEBI" id="CHEBI:57540"/>
        <dbReference type="ChEBI" id="CHEBI:58359"/>
        <dbReference type="ChEBI" id="CHEBI:58437"/>
        <dbReference type="ChEBI" id="CHEBI:456215"/>
        <dbReference type="EC" id="6.3.5.1"/>
    </reaction>
</comment>
<dbReference type="OMA" id="TSQEVCN"/>
<dbReference type="GO" id="GO:0034354">
    <property type="term" value="P:'de novo' NAD+ biosynthetic process from L-tryptophan"/>
    <property type="evidence" value="ECO:0007669"/>
    <property type="project" value="EnsemblFungi"/>
</dbReference>
<keyword evidence="5 8" id="KW-0067">ATP-binding</keyword>
<evidence type="ECO:0000256" key="6">
    <source>
        <dbReference type="ARBA" id="ARBA00023027"/>
    </source>
</evidence>
<feature type="domain" description="CN hydrolase" evidence="9">
    <location>
        <begin position="5"/>
        <end position="275"/>
    </location>
</feature>
<dbReference type="InterPro" id="IPR003010">
    <property type="entry name" value="C-N_Hydrolase"/>
</dbReference>
<evidence type="ECO:0000313" key="11">
    <source>
        <dbReference type="Proteomes" id="UP000070444"/>
    </source>
</evidence>
<dbReference type="PROSITE" id="PS50263">
    <property type="entry name" value="CN_HYDROLASE"/>
    <property type="match status" value="1"/>
</dbReference>
<dbReference type="CDD" id="cd00553">
    <property type="entry name" value="NAD_synthase"/>
    <property type="match status" value="1"/>
</dbReference>
<dbReference type="SUPFAM" id="SSF56317">
    <property type="entry name" value="Carbon-nitrogen hydrolase"/>
    <property type="match status" value="1"/>
</dbReference>
<dbReference type="InterPro" id="IPR022310">
    <property type="entry name" value="NAD/GMP_synthase"/>
</dbReference>
<evidence type="ECO:0000313" key="10">
    <source>
        <dbReference type="EMBL" id="KXN69524.1"/>
    </source>
</evidence>
<dbReference type="Pfam" id="PF00795">
    <property type="entry name" value="CN_hydrolase"/>
    <property type="match status" value="1"/>
</dbReference>
<reference evidence="10 11" key="1">
    <citation type="journal article" date="2015" name="Genome Biol. Evol.">
        <title>Phylogenomic analyses indicate that early fungi evolved digesting cell walls of algal ancestors of land plants.</title>
        <authorList>
            <person name="Chang Y."/>
            <person name="Wang S."/>
            <person name="Sekimoto S."/>
            <person name="Aerts A.L."/>
            <person name="Choi C."/>
            <person name="Clum A."/>
            <person name="LaButti K.M."/>
            <person name="Lindquist E.A."/>
            <person name="Yee Ngan C."/>
            <person name="Ohm R.A."/>
            <person name="Salamov A.A."/>
            <person name="Grigoriev I.V."/>
            <person name="Spatafora J.W."/>
            <person name="Berbee M.L."/>
        </authorList>
    </citation>
    <scope>NUCLEOTIDE SEQUENCE [LARGE SCALE GENOMIC DNA]</scope>
    <source>
        <strain evidence="10 11">NRRL 28638</strain>
    </source>
</reference>
<evidence type="ECO:0000256" key="3">
    <source>
        <dbReference type="ARBA" id="ARBA00022598"/>
    </source>
</evidence>
<organism evidence="10 11">
    <name type="scientific">Conidiobolus coronatus (strain ATCC 28846 / CBS 209.66 / NRRL 28638)</name>
    <name type="common">Delacroixia coronata</name>
    <dbReference type="NCBI Taxonomy" id="796925"/>
    <lineage>
        <taxon>Eukaryota</taxon>
        <taxon>Fungi</taxon>
        <taxon>Fungi incertae sedis</taxon>
        <taxon>Zoopagomycota</taxon>
        <taxon>Entomophthoromycotina</taxon>
        <taxon>Entomophthoromycetes</taxon>
        <taxon>Entomophthorales</taxon>
        <taxon>Ancylistaceae</taxon>
        <taxon>Conidiobolus</taxon>
    </lineage>
</organism>
<dbReference type="OrthoDB" id="2020662at2759"/>
<dbReference type="InterPro" id="IPR014445">
    <property type="entry name" value="Gln-dep_NAD_synthase"/>
</dbReference>
<dbReference type="EC" id="6.3.5.1" evidence="8"/>
<dbReference type="GO" id="GO:0005634">
    <property type="term" value="C:nucleus"/>
    <property type="evidence" value="ECO:0007669"/>
    <property type="project" value="EnsemblFungi"/>
</dbReference>
<evidence type="ECO:0000256" key="8">
    <source>
        <dbReference type="PIRNR" id="PIRNR006630"/>
    </source>
</evidence>
<dbReference type="UniPathway" id="UPA00253">
    <property type="reaction ID" value="UER00334"/>
</dbReference>
<proteinExistence type="inferred from homology"/>
<comment type="similarity">
    <text evidence="2 8">In the C-terminal section; belongs to the NAD synthetase family.</text>
</comment>
<keyword evidence="11" id="KW-1185">Reference proteome</keyword>
<dbReference type="InterPro" id="IPR014729">
    <property type="entry name" value="Rossmann-like_a/b/a_fold"/>
</dbReference>
<dbReference type="GO" id="GO:0005737">
    <property type="term" value="C:cytoplasm"/>
    <property type="evidence" value="ECO:0007669"/>
    <property type="project" value="EnsemblFungi"/>
</dbReference>